<feature type="signal peptide" evidence="1">
    <location>
        <begin position="1"/>
        <end position="17"/>
    </location>
</feature>
<evidence type="ECO:0000256" key="1">
    <source>
        <dbReference type="SAM" id="SignalP"/>
    </source>
</evidence>
<proteinExistence type="predicted"/>
<accession>A0A8D8V4F3</accession>
<dbReference type="AlphaFoldDB" id="A0A8D8V4F3"/>
<evidence type="ECO:0000313" key="2">
    <source>
        <dbReference type="EMBL" id="CAG6717174.1"/>
    </source>
</evidence>
<feature type="chain" id="PRO_5036262277" description="Secreted protein" evidence="1">
    <location>
        <begin position="18"/>
        <end position="141"/>
    </location>
</feature>
<protein>
    <recommendedName>
        <fullName evidence="3">Secreted protein</fullName>
    </recommendedName>
</protein>
<dbReference type="EMBL" id="HBUF01355514">
    <property type="protein sequence ID" value="CAG6717174.1"/>
    <property type="molecule type" value="Transcribed_RNA"/>
</dbReference>
<keyword evidence="1" id="KW-0732">Signal</keyword>
<dbReference type="EMBL" id="HBUF01355512">
    <property type="protein sequence ID" value="CAG6717172.1"/>
    <property type="molecule type" value="Transcribed_RNA"/>
</dbReference>
<organism evidence="2">
    <name type="scientific">Cacopsylla melanoneura</name>
    <dbReference type="NCBI Taxonomy" id="428564"/>
    <lineage>
        <taxon>Eukaryota</taxon>
        <taxon>Metazoa</taxon>
        <taxon>Ecdysozoa</taxon>
        <taxon>Arthropoda</taxon>
        <taxon>Hexapoda</taxon>
        <taxon>Insecta</taxon>
        <taxon>Pterygota</taxon>
        <taxon>Neoptera</taxon>
        <taxon>Paraneoptera</taxon>
        <taxon>Hemiptera</taxon>
        <taxon>Sternorrhyncha</taxon>
        <taxon>Psylloidea</taxon>
        <taxon>Psyllidae</taxon>
        <taxon>Psyllinae</taxon>
        <taxon>Cacopsylla</taxon>
    </lineage>
</organism>
<sequence>MVTRHCLSFLCICSTWACNDVTRHYCTCCSWACNDVTRNYCTWCKLIWHVIWNCIHRDQTVILRIGSCILGNKASWIVRHKTVHIFIVRLESLMLSIGLWFILCYESTDIHPQTEYFIQPFHNAYYIDCSGLFRYVLCIYN</sequence>
<reference evidence="2" key="1">
    <citation type="submission" date="2021-05" db="EMBL/GenBank/DDBJ databases">
        <authorList>
            <person name="Alioto T."/>
            <person name="Alioto T."/>
            <person name="Gomez Garrido J."/>
        </authorList>
    </citation>
    <scope>NUCLEOTIDE SEQUENCE</scope>
</reference>
<name>A0A8D8V4F3_9HEMI</name>
<dbReference type="EMBL" id="HBUF01355513">
    <property type="protein sequence ID" value="CAG6717173.1"/>
    <property type="molecule type" value="Transcribed_RNA"/>
</dbReference>
<evidence type="ECO:0008006" key="3">
    <source>
        <dbReference type="Google" id="ProtNLM"/>
    </source>
</evidence>